<dbReference type="PANTHER" id="PTHR19321:SF41">
    <property type="entry name" value="FASCETTO-RELATED"/>
    <property type="match status" value="1"/>
</dbReference>
<dbReference type="GO" id="GO:1990023">
    <property type="term" value="C:mitotic spindle midzone"/>
    <property type="evidence" value="ECO:0007669"/>
    <property type="project" value="TreeGrafter"/>
</dbReference>
<organism evidence="3 4">
    <name type="scientific">Rotaria sordida</name>
    <dbReference type="NCBI Taxonomy" id="392033"/>
    <lineage>
        <taxon>Eukaryota</taxon>
        <taxon>Metazoa</taxon>
        <taxon>Spiralia</taxon>
        <taxon>Gnathifera</taxon>
        <taxon>Rotifera</taxon>
        <taxon>Eurotatoria</taxon>
        <taxon>Bdelloidea</taxon>
        <taxon>Philodinida</taxon>
        <taxon>Philodinidae</taxon>
        <taxon>Rotaria</taxon>
    </lineage>
</organism>
<feature type="compositionally biased region" description="Polar residues" evidence="2">
    <location>
        <begin position="165"/>
        <end position="196"/>
    </location>
</feature>
<feature type="region of interest" description="Disordered" evidence="2">
    <location>
        <begin position="163"/>
        <end position="216"/>
    </location>
</feature>
<reference evidence="3" key="1">
    <citation type="submission" date="2021-02" db="EMBL/GenBank/DDBJ databases">
        <authorList>
            <person name="Nowell W R."/>
        </authorList>
    </citation>
    <scope>NUCLEOTIDE SEQUENCE</scope>
</reference>
<accession>A0A814GZF1</accession>
<dbReference type="GO" id="GO:0005737">
    <property type="term" value="C:cytoplasm"/>
    <property type="evidence" value="ECO:0007669"/>
    <property type="project" value="TreeGrafter"/>
</dbReference>
<evidence type="ECO:0000256" key="1">
    <source>
        <dbReference type="SAM" id="Coils"/>
    </source>
</evidence>
<dbReference type="Proteomes" id="UP000663889">
    <property type="component" value="Unassembled WGS sequence"/>
</dbReference>
<feature type="coiled-coil region" evidence="1">
    <location>
        <begin position="96"/>
        <end position="123"/>
    </location>
</feature>
<comment type="caution">
    <text evidence="3">The sequence shown here is derived from an EMBL/GenBank/DDBJ whole genome shotgun (WGS) entry which is preliminary data.</text>
</comment>
<dbReference type="Gene3D" id="1.20.58.1520">
    <property type="match status" value="1"/>
</dbReference>
<dbReference type="Pfam" id="PF03999">
    <property type="entry name" value="MAP65_ASE1"/>
    <property type="match status" value="1"/>
</dbReference>
<gene>
    <name evidence="3" type="ORF">SEV965_LOCUS10872</name>
</gene>
<dbReference type="GO" id="GO:0008017">
    <property type="term" value="F:microtubule binding"/>
    <property type="evidence" value="ECO:0007669"/>
    <property type="project" value="InterPro"/>
</dbReference>
<dbReference type="InterPro" id="IPR007145">
    <property type="entry name" value="MAP65_Ase1_PRC1"/>
</dbReference>
<evidence type="ECO:0000313" key="3">
    <source>
        <dbReference type="EMBL" id="CAF1002743.1"/>
    </source>
</evidence>
<protein>
    <submittedName>
        <fullName evidence="3">Uncharacterized protein</fullName>
    </submittedName>
</protein>
<sequence length="216" mass="26067">MRTYIENIRDEIFAQYEKCFYGREQMESFLPLYSNEFTEESLEEHEKELEEINMYYIHNEQLFVNLANWHEVWAEYREFQRQASDPDRFKRRGYSAVQEEKQRKHLEFSLKKLQDTVVQLSKEYEHEFGYQFLVEGVPVQDFFNNEKENYSQEKELERARKQLARGQTPTMTHAQSNIKRLEMSTKTPGRQQTNIGKESEIKATTPFRPTSGIHKR</sequence>
<dbReference type="EMBL" id="CAJNOU010000455">
    <property type="protein sequence ID" value="CAF1002743.1"/>
    <property type="molecule type" value="Genomic_DNA"/>
</dbReference>
<name>A0A814GZF1_9BILA</name>
<evidence type="ECO:0000313" key="4">
    <source>
        <dbReference type="Proteomes" id="UP000663889"/>
    </source>
</evidence>
<proteinExistence type="predicted"/>
<dbReference type="AlphaFoldDB" id="A0A814GZF1"/>
<evidence type="ECO:0000256" key="2">
    <source>
        <dbReference type="SAM" id="MobiDB-lite"/>
    </source>
</evidence>
<dbReference type="GO" id="GO:0051256">
    <property type="term" value="P:mitotic spindle midzone assembly"/>
    <property type="evidence" value="ECO:0007669"/>
    <property type="project" value="TreeGrafter"/>
</dbReference>
<keyword evidence="1" id="KW-0175">Coiled coil</keyword>
<dbReference type="PANTHER" id="PTHR19321">
    <property type="entry name" value="PROTEIN REGULATOR OF CYTOKINESIS 1 PRC1-RELATED"/>
    <property type="match status" value="1"/>
</dbReference>